<proteinExistence type="predicted"/>
<dbReference type="Proteomes" id="UP000037035">
    <property type="component" value="Unassembled WGS sequence"/>
</dbReference>
<evidence type="ECO:0000313" key="3">
    <source>
        <dbReference type="Proteomes" id="UP000037035"/>
    </source>
</evidence>
<name>A0A0L6UCZ5_9BASI</name>
<keyword evidence="1" id="KW-1133">Transmembrane helix</keyword>
<keyword evidence="1" id="KW-0812">Transmembrane</keyword>
<organism evidence="2 3">
    <name type="scientific">Puccinia sorghi</name>
    <dbReference type="NCBI Taxonomy" id="27349"/>
    <lineage>
        <taxon>Eukaryota</taxon>
        <taxon>Fungi</taxon>
        <taxon>Dikarya</taxon>
        <taxon>Basidiomycota</taxon>
        <taxon>Pucciniomycotina</taxon>
        <taxon>Pucciniomycetes</taxon>
        <taxon>Pucciniales</taxon>
        <taxon>Pucciniaceae</taxon>
        <taxon>Puccinia</taxon>
    </lineage>
</organism>
<keyword evidence="1" id="KW-0472">Membrane</keyword>
<feature type="transmembrane region" description="Helical" evidence="1">
    <location>
        <begin position="21"/>
        <end position="42"/>
    </location>
</feature>
<dbReference type="VEuPathDB" id="FungiDB:VP01_730g2"/>
<evidence type="ECO:0000313" key="2">
    <source>
        <dbReference type="EMBL" id="KNZ46386.1"/>
    </source>
</evidence>
<comment type="caution">
    <text evidence="2">The sequence shown here is derived from an EMBL/GenBank/DDBJ whole genome shotgun (WGS) entry which is preliminary data.</text>
</comment>
<sequence length="342" mass="38531">MVIIPTSVTSGHIGRKRNAPFAMNSLCVFLTTVLPHLAGVTISPKRRPEEPALFRPLKVAVEPPSSDYHAIFSPKCPSTLLNSPVASLLDSNPLLIRSFVSRKIYYLIAQNALIKHGVVRLAVNWGLAIVASGLAPPLHFFFSVSSFFFNTAITRWSCCNWNCSSRSPTPTHVDVCFILLKGCGPLTIKSISSWPITKRTIRSYIIIIFYRKWAGNLWQETYIEHTSFTQVSLDFIQRTILEKEVWRRRMLFVDFDRFVEAVTGAQVGCKLGRIVIMILVAIVEIEIAIDQLDYPSGHDWPRCVLGNRRVCGTTQLDSFRLILGFGSIDRIKSWVYHSSVGM</sequence>
<protein>
    <submittedName>
        <fullName evidence="2">Uncharacterized protein</fullName>
    </submittedName>
</protein>
<reference evidence="2 3" key="1">
    <citation type="submission" date="2015-08" db="EMBL/GenBank/DDBJ databases">
        <title>Next Generation Sequencing and Analysis of the Genome of Puccinia sorghi L Schw, the Causal Agent of Maize Common Rust.</title>
        <authorList>
            <person name="Rochi L."/>
            <person name="Burguener G."/>
            <person name="Darino M."/>
            <person name="Turjanski A."/>
            <person name="Kreff E."/>
            <person name="Dieguez M.J."/>
            <person name="Sacco F."/>
        </authorList>
    </citation>
    <scope>NUCLEOTIDE SEQUENCE [LARGE SCALE GENOMIC DNA]</scope>
    <source>
        <strain evidence="2 3">RO10H11247</strain>
    </source>
</reference>
<dbReference type="AlphaFoldDB" id="A0A0L6UCZ5"/>
<keyword evidence="3" id="KW-1185">Reference proteome</keyword>
<evidence type="ECO:0000256" key="1">
    <source>
        <dbReference type="SAM" id="Phobius"/>
    </source>
</evidence>
<dbReference type="EMBL" id="LAVV01012728">
    <property type="protein sequence ID" value="KNZ46386.1"/>
    <property type="molecule type" value="Genomic_DNA"/>
</dbReference>
<accession>A0A0L6UCZ5</accession>
<gene>
    <name evidence="2" type="ORF">VP01_730g2</name>
</gene>